<protein>
    <submittedName>
        <fullName evidence="7">Uncharacterized protein</fullName>
    </submittedName>
</protein>
<keyword evidence="4" id="KW-0804">Transcription</keyword>
<evidence type="ECO:0000256" key="2">
    <source>
        <dbReference type="ARBA" id="ARBA00005942"/>
    </source>
</evidence>
<gene>
    <name evidence="7" type="ORF">FFLO_06685</name>
</gene>
<sequence>MANPNLSQFLPLQPNQTRSQFLEIWEERWNKRIDEDVTILGEGLGRVVAEAQRALQPSLAATATSHLALQVQTQTLIQSADSLLALTHQLKLFVLLSDSETPKVAVEKEEKELAGQVERAKQEIGDALKNLAAAV</sequence>
<dbReference type="GO" id="GO:0016592">
    <property type="term" value="C:mediator complex"/>
    <property type="evidence" value="ECO:0007669"/>
    <property type="project" value="InterPro"/>
</dbReference>
<evidence type="ECO:0000313" key="7">
    <source>
        <dbReference type="EMBL" id="KAG7527683.1"/>
    </source>
</evidence>
<accession>A0A8K0JED9</accession>
<evidence type="ECO:0000256" key="5">
    <source>
        <dbReference type="ARBA" id="ARBA00023242"/>
    </source>
</evidence>
<name>A0A8K0JED9_9TREE</name>
<comment type="caution">
    <text evidence="7">The sequence shown here is derived from an EMBL/GenBank/DDBJ whole genome shotgun (WGS) entry which is preliminary data.</text>
</comment>
<feature type="coiled-coil region" evidence="6">
    <location>
        <begin position="103"/>
        <end position="130"/>
    </location>
</feature>
<keyword evidence="6" id="KW-0175">Coiled coil</keyword>
<dbReference type="InterPro" id="IPR009332">
    <property type="entry name" value="Med22"/>
</dbReference>
<keyword evidence="3" id="KW-0805">Transcription regulation</keyword>
<dbReference type="GO" id="GO:0006357">
    <property type="term" value="P:regulation of transcription by RNA polymerase II"/>
    <property type="evidence" value="ECO:0007669"/>
    <property type="project" value="InterPro"/>
</dbReference>
<keyword evidence="8" id="KW-1185">Reference proteome</keyword>
<evidence type="ECO:0000256" key="1">
    <source>
        <dbReference type="ARBA" id="ARBA00004123"/>
    </source>
</evidence>
<dbReference type="EMBL" id="JABELV010000244">
    <property type="protein sequence ID" value="KAG7527683.1"/>
    <property type="molecule type" value="Genomic_DNA"/>
</dbReference>
<evidence type="ECO:0000256" key="4">
    <source>
        <dbReference type="ARBA" id="ARBA00023163"/>
    </source>
</evidence>
<dbReference type="Pfam" id="PF06179">
    <property type="entry name" value="Med22"/>
    <property type="match status" value="1"/>
</dbReference>
<comment type="similarity">
    <text evidence="2">Belongs to the Mediator complex subunit 22 family.</text>
</comment>
<dbReference type="AlphaFoldDB" id="A0A8K0JED9"/>
<proteinExistence type="inferred from homology"/>
<reference evidence="7" key="1">
    <citation type="submission" date="2020-04" db="EMBL/GenBank/DDBJ databases">
        <title>Analysis of mating type loci in Filobasidium floriforme.</title>
        <authorList>
            <person name="Nowrousian M."/>
        </authorList>
    </citation>
    <scope>NUCLEOTIDE SEQUENCE</scope>
    <source>
        <strain evidence="7">CBS 6242</strain>
    </source>
</reference>
<keyword evidence="5" id="KW-0539">Nucleus</keyword>
<evidence type="ECO:0000256" key="3">
    <source>
        <dbReference type="ARBA" id="ARBA00023015"/>
    </source>
</evidence>
<dbReference type="Proteomes" id="UP000812966">
    <property type="component" value="Unassembled WGS sequence"/>
</dbReference>
<organism evidence="7 8">
    <name type="scientific">Filobasidium floriforme</name>
    <dbReference type="NCBI Taxonomy" id="5210"/>
    <lineage>
        <taxon>Eukaryota</taxon>
        <taxon>Fungi</taxon>
        <taxon>Dikarya</taxon>
        <taxon>Basidiomycota</taxon>
        <taxon>Agaricomycotina</taxon>
        <taxon>Tremellomycetes</taxon>
        <taxon>Filobasidiales</taxon>
        <taxon>Filobasidiaceae</taxon>
        <taxon>Filobasidium</taxon>
    </lineage>
</organism>
<evidence type="ECO:0000313" key="8">
    <source>
        <dbReference type="Proteomes" id="UP000812966"/>
    </source>
</evidence>
<evidence type="ECO:0000256" key="6">
    <source>
        <dbReference type="SAM" id="Coils"/>
    </source>
</evidence>
<dbReference type="GO" id="GO:0003712">
    <property type="term" value="F:transcription coregulator activity"/>
    <property type="evidence" value="ECO:0007669"/>
    <property type="project" value="InterPro"/>
</dbReference>
<comment type="subcellular location">
    <subcellularLocation>
        <location evidence="1">Nucleus</location>
    </subcellularLocation>
</comment>